<dbReference type="AlphaFoldDB" id="B1G6M1"/>
<accession>B1G6M1</accession>
<dbReference type="EMBL" id="ABLD01000019">
    <property type="protein sequence ID" value="EDT08300.1"/>
    <property type="molecule type" value="Genomic_DNA"/>
</dbReference>
<name>B1G6M1_PARG4</name>
<comment type="caution">
    <text evidence="1">The sequence shown here is derived from an EMBL/GenBank/DDBJ whole genome shotgun (WGS) entry which is preliminary data.</text>
</comment>
<dbReference type="Gene3D" id="3.10.450.50">
    <property type="match status" value="1"/>
</dbReference>
<evidence type="ECO:0000313" key="2">
    <source>
        <dbReference type="Proteomes" id="UP000005045"/>
    </source>
</evidence>
<evidence type="ECO:0008006" key="3">
    <source>
        <dbReference type="Google" id="ProtNLM"/>
    </source>
</evidence>
<evidence type="ECO:0000313" key="1">
    <source>
        <dbReference type="EMBL" id="EDT08300.1"/>
    </source>
</evidence>
<sequence>MHALRALRESGAHSPDDIRAILAANVVFNSPVLTRPLVGAEIVSAVLAASALARGIGGQYVSEYRIDAATTVLRWRGSVQGHLLESIEILVDDAAGLLVERTIAYRPLPAVEIFRDLLYPLIKDIVPADLWAY</sequence>
<gene>
    <name evidence="1" type="ORF">BgramDRAFT_4982</name>
</gene>
<keyword evidence="2" id="KW-1185">Reference proteome</keyword>
<dbReference type="Proteomes" id="UP000005045">
    <property type="component" value="Unassembled WGS sequence"/>
</dbReference>
<protein>
    <recommendedName>
        <fullName evidence="3">SnoaL-like domain-containing protein</fullName>
    </recommendedName>
</protein>
<reference evidence="1 2" key="1">
    <citation type="submission" date="2008-03" db="EMBL/GenBank/DDBJ databases">
        <title>Sequencing of the draft genome and assembly of Burkholderia graminis C4D1M.</title>
        <authorList>
            <consortium name="US DOE Joint Genome Institute (JGI-PGF)"/>
            <person name="Copeland A."/>
            <person name="Lucas S."/>
            <person name="Lapidus A."/>
            <person name="Glavina del Rio T."/>
            <person name="Dalin E."/>
            <person name="Tice H."/>
            <person name="Bruce D."/>
            <person name="Goodwin L."/>
            <person name="Pitluck S."/>
            <person name="Larimer F."/>
            <person name="Land M.L."/>
            <person name="Hauser L."/>
            <person name="Tiedje J."/>
            <person name="Richardson P."/>
        </authorList>
    </citation>
    <scope>NUCLEOTIDE SEQUENCE [LARGE SCALE GENOMIC DNA]</scope>
    <source>
        <strain evidence="2">ATCC 700544 / DSM 17151 / LMG 18924 / NCIMB 13744 / C4D1M</strain>
    </source>
</reference>
<proteinExistence type="predicted"/>
<organism evidence="1 2">
    <name type="scientific">Paraburkholderia graminis (strain ATCC 700544 / DSM 17151 / LMG 18924 / NCIMB 13744 / C4D1M)</name>
    <dbReference type="NCBI Taxonomy" id="396598"/>
    <lineage>
        <taxon>Bacteria</taxon>
        <taxon>Pseudomonadati</taxon>
        <taxon>Pseudomonadota</taxon>
        <taxon>Betaproteobacteria</taxon>
        <taxon>Burkholderiales</taxon>
        <taxon>Burkholderiaceae</taxon>
        <taxon>Paraburkholderia</taxon>
    </lineage>
</organism>